<proteinExistence type="predicted"/>
<dbReference type="GO" id="GO:0004725">
    <property type="term" value="F:protein tyrosine phosphatase activity"/>
    <property type="evidence" value="ECO:0007669"/>
    <property type="project" value="UniProtKB-EC"/>
</dbReference>
<dbReference type="Proteomes" id="UP000694867">
    <property type="component" value="Unplaced"/>
</dbReference>
<dbReference type="Gene3D" id="3.90.190.10">
    <property type="entry name" value="Protein tyrosine phosphatase superfamily"/>
    <property type="match status" value="1"/>
</dbReference>
<dbReference type="GO" id="GO:0048666">
    <property type="term" value="P:neuron development"/>
    <property type="evidence" value="ECO:0007669"/>
    <property type="project" value="UniProtKB-ARBA"/>
</dbReference>
<evidence type="ECO:0000256" key="5">
    <source>
        <dbReference type="ARBA" id="ARBA00051722"/>
    </source>
</evidence>
<dbReference type="InterPro" id="IPR000387">
    <property type="entry name" value="Tyr_Pase_dom"/>
</dbReference>
<evidence type="ECO:0000256" key="3">
    <source>
        <dbReference type="ARBA" id="ARBA00022801"/>
    </source>
</evidence>
<sequence>MEDRFIWFVVLHCVMLGGFFEFGDSSFFEGDLESHFVSALGDSKVTDERTVYDLEASGFLALERDRGSAAEPELGSGDTIPRVEQSAQSSLTPLPPTISIPPSTKGTKKIRELTVRFESPTTFIVRWQQTSRSSYKVTISQRDDDQTLLEEIGTFRWGLRLNTTSVPLESFKEYMVTVFERETGVEATIPFWSPPEPPSAPALQVMPQPGKLVITWDTPTKSNRALLDFRLRICVELGHEKCKNVTVGSGIHALTVRTTPVVETYTVELWASHRFVFGDFSVDSDSRNVTRTSCRGDTLSDLSLHFNRITQKAEFLFSKRHFSHICGFGIVDKLEIEWSDPRAAFTCASPLEHSEWIPSSEEDPFTCNLADWETFRCSIGIRESQPHEFGDRRLVVKAVDAEGRCAFAVSNTALIVARARGEASALPWVIFGVLVAMTTLGIAYKKREPLWTFATDLISNFSRRSRCHNGVELPRVSYFKIRSPEEAARFTEEYFQKKRDMNYAMSLEYEQIQQDSERLMADQSFGLQPELRLKNRYKNIIPFNNNRVVLQAQNGEVLSTYINASLVKGFDGRAKCIVSQGPKMESLEDFLRMLIEYDVSLIASLLSTIDIDVDQDKRQCSRYWPREVGASEEFGKFSVKLESESRYDCFLRRNLKISGPGVTHRVAQLHFFRWPDHQTPTKSEDLLTFLSVYRTLKRGTPVIHCSAGVGRSGTLVALDFLMDLLEKGERPTISRVVAHLRTQRVSMIQTEEQYVFLYDCIYAAVNEKSQTKYLNNYMTHAL</sequence>
<dbReference type="PROSITE" id="PS50055">
    <property type="entry name" value="TYR_PHOSPHATASE_PTP"/>
    <property type="match status" value="1"/>
</dbReference>
<dbReference type="InterPro" id="IPR050348">
    <property type="entry name" value="Protein-Tyr_Phosphatase"/>
</dbReference>
<dbReference type="RefSeq" id="XP_003746201.1">
    <property type="nucleotide sequence ID" value="XM_003746153.1"/>
</dbReference>
<evidence type="ECO:0000259" key="7">
    <source>
        <dbReference type="PROSITE" id="PS50056"/>
    </source>
</evidence>
<comment type="catalytic activity">
    <reaction evidence="5">
        <text>O-phospho-L-tyrosyl-[protein] + H2O = L-tyrosyl-[protein] + phosphate</text>
        <dbReference type="Rhea" id="RHEA:10684"/>
        <dbReference type="Rhea" id="RHEA-COMP:10136"/>
        <dbReference type="Rhea" id="RHEA-COMP:20101"/>
        <dbReference type="ChEBI" id="CHEBI:15377"/>
        <dbReference type="ChEBI" id="CHEBI:43474"/>
        <dbReference type="ChEBI" id="CHEBI:46858"/>
        <dbReference type="ChEBI" id="CHEBI:61978"/>
        <dbReference type="EC" id="3.1.3.48"/>
    </reaction>
</comment>
<dbReference type="PANTHER" id="PTHR19134:SF449">
    <property type="entry name" value="TYROSINE-PROTEIN PHOSPHATASE 1"/>
    <property type="match status" value="1"/>
</dbReference>
<keyword evidence="2" id="KW-0732">Signal</keyword>
<feature type="domain" description="Tyrosine-protein phosphatase" evidence="6">
    <location>
        <begin position="505"/>
        <end position="764"/>
    </location>
</feature>
<dbReference type="PRINTS" id="PR00700">
    <property type="entry name" value="PRTYPHPHTASE"/>
</dbReference>
<dbReference type="InterPro" id="IPR003961">
    <property type="entry name" value="FN3_dom"/>
</dbReference>
<dbReference type="SMART" id="SM00404">
    <property type="entry name" value="PTPc_motif"/>
    <property type="match status" value="1"/>
</dbReference>
<dbReference type="AlphaFoldDB" id="A0AAJ6QWC3"/>
<dbReference type="KEGG" id="goe:100901647"/>
<name>A0AAJ6QWC3_9ACAR</name>
<dbReference type="CDD" id="cd00047">
    <property type="entry name" value="PTPc"/>
    <property type="match status" value="1"/>
</dbReference>
<keyword evidence="9" id="KW-1185">Reference proteome</keyword>
<dbReference type="Pfam" id="PF00102">
    <property type="entry name" value="Y_phosphatase"/>
    <property type="match status" value="1"/>
</dbReference>
<organism evidence="9 10">
    <name type="scientific">Galendromus occidentalis</name>
    <name type="common">western predatory mite</name>
    <dbReference type="NCBI Taxonomy" id="34638"/>
    <lineage>
        <taxon>Eukaryota</taxon>
        <taxon>Metazoa</taxon>
        <taxon>Ecdysozoa</taxon>
        <taxon>Arthropoda</taxon>
        <taxon>Chelicerata</taxon>
        <taxon>Arachnida</taxon>
        <taxon>Acari</taxon>
        <taxon>Parasitiformes</taxon>
        <taxon>Mesostigmata</taxon>
        <taxon>Gamasina</taxon>
        <taxon>Phytoseioidea</taxon>
        <taxon>Phytoseiidae</taxon>
        <taxon>Typhlodrominae</taxon>
        <taxon>Galendromus</taxon>
    </lineage>
</organism>
<evidence type="ECO:0000313" key="10">
    <source>
        <dbReference type="RefSeq" id="XP_003746201.1"/>
    </source>
</evidence>
<dbReference type="InterPro" id="IPR000242">
    <property type="entry name" value="PTP_cat"/>
</dbReference>
<evidence type="ECO:0000256" key="4">
    <source>
        <dbReference type="ARBA" id="ARBA00023136"/>
    </source>
</evidence>
<dbReference type="PANTHER" id="PTHR19134">
    <property type="entry name" value="RECEPTOR-TYPE TYROSINE-PROTEIN PHOSPHATASE"/>
    <property type="match status" value="1"/>
</dbReference>
<evidence type="ECO:0000259" key="6">
    <source>
        <dbReference type="PROSITE" id="PS50055"/>
    </source>
</evidence>
<dbReference type="GeneID" id="100901647"/>
<evidence type="ECO:0000313" key="9">
    <source>
        <dbReference type="Proteomes" id="UP000694867"/>
    </source>
</evidence>
<reference evidence="10" key="1">
    <citation type="submission" date="2025-08" db="UniProtKB">
        <authorList>
            <consortium name="RefSeq"/>
        </authorList>
    </citation>
    <scope>IDENTIFICATION</scope>
</reference>
<dbReference type="GO" id="GO:0016020">
    <property type="term" value="C:membrane"/>
    <property type="evidence" value="ECO:0007669"/>
    <property type="project" value="UniProtKB-SubCell"/>
</dbReference>
<accession>A0AAJ6QWC3</accession>
<dbReference type="PROSITE" id="PS50056">
    <property type="entry name" value="TYR_PHOSPHATASE_2"/>
    <property type="match status" value="1"/>
</dbReference>
<keyword evidence="4" id="KW-0472">Membrane</keyword>
<dbReference type="InterPro" id="IPR016130">
    <property type="entry name" value="Tyr_Pase_AS"/>
</dbReference>
<dbReference type="SUPFAM" id="SSF49265">
    <property type="entry name" value="Fibronectin type III"/>
    <property type="match status" value="1"/>
</dbReference>
<dbReference type="SUPFAM" id="SSF52799">
    <property type="entry name" value="(Phosphotyrosine protein) phosphatases II"/>
    <property type="match status" value="1"/>
</dbReference>
<protein>
    <submittedName>
        <fullName evidence="10">Uncharacterized protein LOC100901647</fullName>
    </submittedName>
</protein>
<feature type="domain" description="Tyrosine specific protein phosphatases" evidence="7">
    <location>
        <begin position="687"/>
        <end position="755"/>
    </location>
</feature>
<keyword evidence="3" id="KW-0378">Hydrolase</keyword>
<dbReference type="InterPro" id="IPR036116">
    <property type="entry name" value="FN3_sf"/>
</dbReference>
<evidence type="ECO:0000256" key="2">
    <source>
        <dbReference type="ARBA" id="ARBA00022729"/>
    </source>
</evidence>
<dbReference type="InterPro" id="IPR029021">
    <property type="entry name" value="Prot-tyrosine_phosphatase-like"/>
</dbReference>
<comment type="subcellular location">
    <subcellularLocation>
        <location evidence="1">Membrane</location>
        <topology evidence="1">Single-pass membrane protein</topology>
    </subcellularLocation>
</comment>
<evidence type="ECO:0000259" key="8">
    <source>
        <dbReference type="PROSITE" id="PS50853"/>
    </source>
</evidence>
<dbReference type="PROSITE" id="PS00383">
    <property type="entry name" value="TYR_PHOSPHATASE_1"/>
    <property type="match status" value="1"/>
</dbReference>
<dbReference type="InterPro" id="IPR003595">
    <property type="entry name" value="Tyr_Pase_cat"/>
</dbReference>
<evidence type="ECO:0000256" key="1">
    <source>
        <dbReference type="ARBA" id="ARBA00004167"/>
    </source>
</evidence>
<dbReference type="SMART" id="SM00194">
    <property type="entry name" value="PTPc"/>
    <property type="match status" value="1"/>
</dbReference>
<gene>
    <name evidence="10" type="primary">LOC100901647</name>
</gene>
<dbReference type="PROSITE" id="PS50853">
    <property type="entry name" value="FN3"/>
    <property type="match status" value="1"/>
</dbReference>
<feature type="domain" description="Fibronectin type-III" evidence="8">
    <location>
        <begin position="197"/>
        <end position="295"/>
    </location>
</feature>